<evidence type="ECO:0000313" key="1">
    <source>
        <dbReference type="EMBL" id="OHV35894.1"/>
    </source>
</evidence>
<dbReference type="EMBL" id="MAXA01000122">
    <property type="protein sequence ID" value="OHV35894.1"/>
    <property type="molecule type" value="Genomic_DNA"/>
</dbReference>
<organism evidence="1 2">
    <name type="scientific">Parafrankia soli</name>
    <dbReference type="NCBI Taxonomy" id="2599596"/>
    <lineage>
        <taxon>Bacteria</taxon>
        <taxon>Bacillati</taxon>
        <taxon>Actinomycetota</taxon>
        <taxon>Actinomycetes</taxon>
        <taxon>Frankiales</taxon>
        <taxon>Frankiaceae</taxon>
        <taxon>Parafrankia</taxon>
    </lineage>
</organism>
<evidence type="ECO:0000313" key="2">
    <source>
        <dbReference type="Proteomes" id="UP000179769"/>
    </source>
</evidence>
<sequence length="112" mass="11138">MSPPSSKSLYWEMTLLIGPGRTQLIVGGVTAGSDPPPGPMTTTVTETSAHPLAGTRTSPGAVTVAPLSPRSSYHWAGTAESGAVIVTIIASVADAAETTGDSGTRATSDATA</sequence>
<dbReference type="AlphaFoldDB" id="A0A1S1QU07"/>
<proteinExistence type="predicted"/>
<keyword evidence="2" id="KW-1185">Reference proteome</keyword>
<accession>A0A1S1QU07</accession>
<name>A0A1S1QU07_9ACTN</name>
<reference evidence="2" key="1">
    <citation type="submission" date="2016-07" db="EMBL/GenBank/DDBJ databases">
        <title>Frankia sp. NRRL B-16219 Genome sequencing.</title>
        <authorList>
            <person name="Ghodhbane-Gtari F."/>
            <person name="Swanson E."/>
            <person name="Gueddou A."/>
            <person name="Louati M."/>
            <person name="Nouioui I."/>
            <person name="Hezbri K."/>
            <person name="Abebe-Akele F."/>
            <person name="Simpson S."/>
            <person name="Morris K."/>
            <person name="Thomas K."/>
            <person name="Gtari M."/>
            <person name="Tisa L.S."/>
        </authorList>
    </citation>
    <scope>NUCLEOTIDE SEQUENCE [LARGE SCALE GENOMIC DNA]</scope>
    <source>
        <strain evidence="2">NRRL B-16219</strain>
    </source>
</reference>
<dbReference type="Proteomes" id="UP000179769">
    <property type="component" value="Unassembled WGS sequence"/>
</dbReference>
<comment type="caution">
    <text evidence="1">The sequence shown here is derived from an EMBL/GenBank/DDBJ whole genome shotgun (WGS) entry which is preliminary data.</text>
</comment>
<protein>
    <submittedName>
        <fullName evidence="1">Uncharacterized protein</fullName>
    </submittedName>
</protein>
<gene>
    <name evidence="1" type="ORF">BBK14_33370</name>
</gene>